<dbReference type="Gene3D" id="1.10.150.50">
    <property type="entry name" value="Transcription Factor, Ets-1"/>
    <property type="match status" value="1"/>
</dbReference>
<dbReference type="SUPFAM" id="SSF50729">
    <property type="entry name" value="PH domain-like"/>
    <property type="match status" value="1"/>
</dbReference>
<name>A0A6A4SQC8_SCOMX</name>
<dbReference type="PANTHER" id="PTHR12287">
    <property type="entry name" value="EPIDERMAL GROWTH FACTOR RECEPTOR KINASE SUBSTRATE EPS8-RELATED PROTEIN"/>
    <property type="match status" value="1"/>
</dbReference>
<dbReference type="InterPro" id="IPR013761">
    <property type="entry name" value="SAM/pointed_sf"/>
</dbReference>
<gene>
    <name evidence="4" type="ORF">F2P81_012707</name>
</gene>
<dbReference type="InterPro" id="IPR041418">
    <property type="entry name" value="SAM_3"/>
</dbReference>
<dbReference type="PANTHER" id="PTHR12287:SF22">
    <property type="entry name" value="EPIDERMAL GROWTH FACTOR RECEPTOR KINASE SUBSTRATE 8-LIKE PROTEIN 3"/>
    <property type="match status" value="1"/>
</dbReference>
<dbReference type="CDD" id="cd09540">
    <property type="entry name" value="SAM_EPS8-like"/>
    <property type="match status" value="1"/>
</dbReference>
<dbReference type="Proteomes" id="UP000438429">
    <property type="component" value="Unassembled WGS sequence"/>
</dbReference>
<dbReference type="AlphaFoldDB" id="A0A6A4SQC8"/>
<dbReference type="SUPFAM" id="SSF50044">
    <property type="entry name" value="SH3-domain"/>
    <property type="match status" value="1"/>
</dbReference>
<dbReference type="InterPro" id="IPR039801">
    <property type="entry name" value="EPS8-like"/>
</dbReference>
<accession>A0A6A4SQC8</accession>
<dbReference type="GO" id="GO:0035023">
    <property type="term" value="P:regulation of Rho protein signal transduction"/>
    <property type="evidence" value="ECO:0007669"/>
    <property type="project" value="TreeGrafter"/>
</dbReference>
<evidence type="ECO:0000259" key="2">
    <source>
        <dbReference type="Pfam" id="PF18016"/>
    </source>
</evidence>
<feature type="region of interest" description="Disordered" evidence="1">
    <location>
        <begin position="435"/>
        <end position="464"/>
    </location>
</feature>
<dbReference type="Pfam" id="PF18016">
    <property type="entry name" value="SAM_3"/>
    <property type="match status" value="1"/>
</dbReference>
<dbReference type="GO" id="GO:0031982">
    <property type="term" value="C:vesicle"/>
    <property type="evidence" value="ECO:0007669"/>
    <property type="project" value="TreeGrafter"/>
</dbReference>
<feature type="domain" description="SAM" evidence="2">
    <location>
        <begin position="499"/>
        <end position="560"/>
    </location>
</feature>
<dbReference type="InterPro" id="IPR011993">
    <property type="entry name" value="PH-like_dom_sf"/>
</dbReference>
<protein>
    <recommendedName>
        <fullName evidence="6">Epidermal growth factor receptor kinase substrate 8-like protein 3</fullName>
    </recommendedName>
</protein>
<feature type="domain" description="EPS8 spectrin-like" evidence="3">
    <location>
        <begin position="248"/>
        <end position="403"/>
    </location>
</feature>
<proteinExistence type="predicted"/>
<evidence type="ECO:0000256" key="1">
    <source>
        <dbReference type="SAM" id="MobiDB-lite"/>
    </source>
</evidence>
<dbReference type="GO" id="GO:0032587">
    <property type="term" value="C:ruffle membrane"/>
    <property type="evidence" value="ECO:0007669"/>
    <property type="project" value="TreeGrafter"/>
</dbReference>
<evidence type="ECO:0000259" key="3">
    <source>
        <dbReference type="Pfam" id="PF22975"/>
    </source>
</evidence>
<dbReference type="Gene3D" id="2.30.29.30">
    <property type="entry name" value="Pleckstrin-homology domain (PH domain)/Phosphotyrosine-binding domain (PTB)"/>
    <property type="match status" value="1"/>
</dbReference>
<evidence type="ECO:0008006" key="6">
    <source>
        <dbReference type="Google" id="ProtNLM"/>
    </source>
</evidence>
<organism evidence="4 5">
    <name type="scientific">Scophthalmus maximus</name>
    <name type="common">Turbot</name>
    <name type="synonym">Psetta maxima</name>
    <dbReference type="NCBI Taxonomy" id="52904"/>
    <lineage>
        <taxon>Eukaryota</taxon>
        <taxon>Metazoa</taxon>
        <taxon>Chordata</taxon>
        <taxon>Craniata</taxon>
        <taxon>Vertebrata</taxon>
        <taxon>Euteleostomi</taxon>
        <taxon>Actinopterygii</taxon>
        <taxon>Neopterygii</taxon>
        <taxon>Teleostei</taxon>
        <taxon>Neoteleostei</taxon>
        <taxon>Acanthomorphata</taxon>
        <taxon>Carangaria</taxon>
        <taxon>Pleuronectiformes</taxon>
        <taxon>Pleuronectoidei</taxon>
        <taxon>Scophthalmidae</taxon>
        <taxon>Scophthalmus</taxon>
    </lineage>
</organism>
<dbReference type="GO" id="GO:0007266">
    <property type="term" value="P:Rho protein signal transduction"/>
    <property type="evidence" value="ECO:0007669"/>
    <property type="project" value="TreeGrafter"/>
</dbReference>
<dbReference type="Pfam" id="PF22975">
    <property type="entry name" value="EPS8_2nd"/>
    <property type="match status" value="1"/>
</dbReference>
<reference evidence="4 5" key="1">
    <citation type="submission" date="2019-06" db="EMBL/GenBank/DDBJ databases">
        <title>Draft genomes of female and male turbot (Scophthalmus maximus).</title>
        <authorList>
            <person name="Xu H."/>
            <person name="Xu X.-W."/>
            <person name="Shao C."/>
            <person name="Chen S."/>
        </authorList>
    </citation>
    <scope>NUCLEOTIDE SEQUENCE [LARGE SCALE GENOMIC DNA]</scope>
    <source>
        <strain evidence="4">Ysfricsl-2016a</strain>
        <tissue evidence="4">Blood</tissue>
    </source>
</reference>
<dbReference type="GO" id="GO:0003779">
    <property type="term" value="F:actin binding"/>
    <property type="evidence" value="ECO:0007669"/>
    <property type="project" value="TreeGrafter"/>
</dbReference>
<dbReference type="SUPFAM" id="SSF47769">
    <property type="entry name" value="SAM/Pointed domain"/>
    <property type="match status" value="1"/>
</dbReference>
<sequence length="570" mass="64232">MTRPKARCHTQDLTPSTESAQCRTDHFAADNRTLSFSLMRKSVAECRIKISLAFVLNNTEGSDIRRPNIVGVSAPHSGCSGATVPLAMTPAATRDPFSRTSDFTPVHFDVTNDTDSRPHVPTVQRMEYAASMNKMMNRFQYKVEHLFTCDLDGKELRSIADCVERLKLLDGMGRVWGQNMVLEVHGLNLMFKDIETKEELELMALSDIVELKAVHNTGMFDSLLTMSVQRVRKKTTTVFMFLCEDVRDIFNHVLSDIEIFMGQVAAVVAKNAKKKKKKKKGKVMDGMPPMEEFAECLHKIKYGFNLLGELNGRINNPSAPEFVHALFSSLAFHPLFMYRCQRIDYDFPRQVIVHCPKDLPPTIVAPLLIPQCIRLMSEEASAEEDQLWQSLGDAWNIPSTKWPEDDEDIPTYTPKFSDGWQAPEVAAAPALSEAVSKQDIPRPAPGQTSANWTPAHHPQKARSGEFQPRRIRVLYDFVSRNPREITVRKGEMVEEPKANPVLTRKSNPAEVKAWLEEKDFSKITVRCLGVLSGPTLLGMTREELKMVCPEEGGRVFFQLQAVKSTITASY</sequence>
<dbReference type="EMBL" id="VEVO01000011">
    <property type="protein sequence ID" value="KAF0034949.1"/>
    <property type="molecule type" value="Genomic_DNA"/>
</dbReference>
<dbReference type="InterPro" id="IPR055093">
    <property type="entry name" value="EPS8_2nd"/>
</dbReference>
<dbReference type="GO" id="GO:1900029">
    <property type="term" value="P:positive regulation of ruffle assembly"/>
    <property type="evidence" value="ECO:0007669"/>
    <property type="project" value="TreeGrafter"/>
</dbReference>
<evidence type="ECO:0000313" key="5">
    <source>
        <dbReference type="Proteomes" id="UP000438429"/>
    </source>
</evidence>
<dbReference type="InterPro" id="IPR036028">
    <property type="entry name" value="SH3-like_dom_sf"/>
</dbReference>
<evidence type="ECO:0000313" key="4">
    <source>
        <dbReference type="EMBL" id="KAF0034949.1"/>
    </source>
</evidence>
<comment type="caution">
    <text evidence="4">The sequence shown here is derived from an EMBL/GenBank/DDBJ whole genome shotgun (WGS) entry which is preliminary data.</text>
</comment>